<dbReference type="EMBL" id="MLHQ01000037">
    <property type="protein sequence ID" value="OOF55559.1"/>
    <property type="molecule type" value="Genomic_DNA"/>
</dbReference>
<protein>
    <recommendedName>
        <fullName evidence="1">DUF4123 domain-containing protein</fullName>
    </recommendedName>
</protein>
<evidence type="ECO:0000313" key="3">
    <source>
        <dbReference type="Proteomes" id="UP000188602"/>
    </source>
</evidence>
<feature type="domain" description="DUF4123" evidence="1">
    <location>
        <begin position="31"/>
        <end position="147"/>
    </location>
</feature>
<dbReference type="RefSeq" id="WP_077425632.1">
    <property type="nucleotide sequence ID" value="NZ_MLHQ01000037.1"/>
</dbReference>
<comment type="caution">
    <text evidence="2">The sequence shown here is derived from an EMBL/GenBank/DDBJ whole genome shotgun (WGS) entry which is preliminary data.</text>
</comment>
<dbReference type="Pfam" id="PF13503">
    <property type="entry name" value="DUF4123"/>
    <property type="match status" value="1"/>
</dbReference>
<dbReference type="AlphaFoldDB" id="A0A1V3JGJ0"/>
<accession>A0A1V3JGJ0</accession>
<sequence>MIELLLKEQQEQVIDYFTQLIKSYLEKQKHIYVILEPMEDDEVNHIFLKTGMSYTEPVSLFDNRLEDVGPRISELGKNKDFDRWIIEKALFYRWTALFISDVDLTTFTEHISYLCNAVTFEHKSVIFRMYPPTILNEWLTALQKENQAYRALGVCCDILYIMDFPEQVAHYHFENNLVTRQELDLLNHQTQEIVVPVEFDSIDIPTDEKWWLTENQVNSLNYARAYHLVHKFRKHFLVIPSIREKYSVQEVHKYIVGIVNLCFKYKITETYLMQELTGLYFNYAKSWGDSEKIIISILENNDARKEAILEDIASILIKNESAS</sequence>
<dbReference type="InterPro" id="IPR025391">
    <property type="entry name" value="DUF4123"/>
</dbReference>
<name>A0A1V3JGJ0_9PAST</name>
<organism evidence="2 3">
    <name type="scientific">Rodentibacter myodis</name>
    <dbReference type="NCBI Taxonomy" id="1907939"/>
    <lineage>
        <taxon>Bacteria</taxon>
        <taxon>Pseudomonadati</taxon>
        <taxon>Pseudomonadota</taxon>
        <taxon>Gammaproteobacteria</taxon>
        <taxon>Pasteurellales</taxon>
        <taxon>Pasteurellaceae</taxon>
        <taxon>Rodentibacter</taxon>
    </lineage>
</organism>
<reference evidence="2 3" key="1">
    <citation type="submission" date="2016-10" db="EMBL/GenBank/DDBJ databases">
        <title>Rodentibacter gen. nov. and new species.</title>
        <authorList>
            <person name="Christensen H."/>
        </authorList>
    </citation>
    <scope>NUCLEOTIDE SEQUENCE [LARGE SCALE GENOMIC DNA]</scope>
    <source>
        <strain evidence="2 3">Ac151</strain>
    </source>
</reference>
<keyword evidence="3" id="KW-1185">Reference proteome</keyword>
<dbReference type="STRING" id="1907939.BKL49_11465"/>
<proteinExistence type="predicted"/>
<evidence type="ECO:0000259" key="1">
    <source>
        <dbReference type="Pfam" id="PF13503"/>
    </source>
</evidence>
<evidence type="ECO:0000313" key="2">
    <source>
        <dbReference type="EMBL" id="OOF55559.1"/>
    </source>
</evidence>
<dbReference type="Proteomes" id="UP000188602">
    <property type="component" value="Unassembled WGS sequence"/>
</dbReference>
<gene>
    <name evidence="2" type="ORF">BKL49_11465</name>
</gene>
<dbReference type="OrthoDB" id="5670658at2"/>